<dbReference type="GO" id="GO:0015165">
    <property type="term" value="F:pyrimidine nucleotide-sugar transmembrane transporter activity"/>
    <property type="evidence" value="ECO:0007669"/>
    <property type="project" value="InterPro"/>
</dbReference>
<evidence type="ECO:0000256" key="3">
    <source>
        <dbReference type="ARBA" id="ARBA00022692"/>
    </source>
</evidence>
<evidence type="ECO:0000256" key="2">
    <source>
        <dbReference type="ARBA" id="ARBA00022597"/>
    </source>
</evidence>
<evidence type="ECO:0000313" key="8">
    <source>
        <dbReference type="Proteomes" id="UP000812440"/>
    </source>
</evidence>
<dbReference type="PANTHER" id="PTHR10231">
    <property type="entry name" value="NUCLEOTIDE-SUGAR TRANSMEMBRANE TRANSPORTER"/>
    <property type="match status" value="1"/>
</dbReference>
<evidence type="ECO:0000313" key="7">
    <source>
        <dbReference type="EMBL" id="KAG8436629.1"/>
    </source>
</evidence>
<evidence type="ECO:0000256" key="1">
    <source>
        <dbReference type="ARBA" id="ARBA00004141"/>
    </source>
</evidence>
<dbReference type="OrthoDB" id="408493at2759"/>
<keyword evidence="2" id="KW-0762">Sugar transport</keyword>
<reference evidence="7" key="1">
    <citation type="thesis" date="2020" institute="ProQuest LLC" country="789 East Eisenhower Parkway, Ann Arbor, MI, USA">
        <title>Comparative Genomics and Chromosome Evolution.</title>
        <authorList>
            <person name="Mudd A.B."/>
        </authorList>
    </citation>
    <scope>NUCLEOTIDE SEQUENCE</scope>
    <source>
        <strain evidence="7">Female2</strain>
        <tissue evidence="7">Blood</tissue>
    </source>
</reference>
<keyword evidence="3 6" id="KW-0812">Transmembrane</keyword>
<evidence type="ECO:0000256" key="5">
    <source>
        <dbReference type="ARBA" id="ARBA00023136"/>
    </source>
</evidence>
<comment type="caution">
    <text evidence="7">The sequence shown here is derived from an EMBL/GenBank/DDBJ whole genome shotgun (WGS) entry which is preliminary data.</text>
</comment>
<protein>
    <submittedName>
        <fullName evidence="7">Uncharacterized protein</fullName>
    </submittedName>
</protein>
<keyword evidence="5 6" id="KW-0472">Membrane</keyword>
<feature type="transmembrane region" description="Helical" evidence="6">
    <location>
        <begin position="159"/>
        <end position="180"/>
    </location>
</feature>
<comment type="subcellular location">
    <subcellularLocation>
        <location evidence="1">Membrane</location>
        <topology evidence="1">Multi-pass membrane protein</topology>
    </subcellularLocation>
</comment>
<keyword evidence="2" id="KW-0813">Transport</keyword>
<dbReference type="Proteomes" id="UP000812440">
    <property type="component" value="Chromosome 4"/>
</dbReference>
<sequence length="225" mass="24620">MTQAVAKPSLNISTLNSSPSTIFAHLKYNSLGVLVCQTTSLVLTLRYCTQNEEGTRYLPSTAVVAAEVLKLVACIAYYNLRTLNHVVTYQLKILTTALFSVSMLQKKLSKHQWWHGSSTPTNGVSEGSSLVGNGCLAACFSSGFAGVYFEKTKRNKAVLWIRIYSLAFGGLVVAIVIKYADNILKGFAMSLLYFIGTLLVILATFLYGYDPKQQTSPIKEGNPIK</sequence>
<dbReference type="AlphaFoldDB" id="A0A8T2IUI0"/>
<evidence type="ECO:0000256" key="6">
    <source>
        <dbReference type="SAM" id="Phobius"/>
    </source>
</evidence>
<dbReference type="InterPro" id="IPR007271">
    <property type="entry name" value="Nuc_sug_transpt"/>
</dbReference>
<dbReference type="GO" id="GO:0000139">
    <property type="term" value="C:Golgi membrane"/>
    <property type="evidence" value="ECO:0007669"/>
    <property type="project" value="UniProtKB-SubCell"/>
</dbReference>
<feature type="transmembrane region" description="Helical" evidence="6">
    <location>
        <begin position="186"/>
        <end position="209"/>
    </location>
</feature>
<name>A0A8T2IUI0_9PIPI</name>
<dbReference type="EMBL" id="JAACNH010000007">
    <property type="protein sequence ID" value="KAG8436629.1"/>
    <property type="molecule type" value="Genomic_DNA"/>
</dbReference>
<gene>
    <name evidence="7" type="ORF">GDO86_007653</name>
</gene>
<keyword evidence="4 6" id="KW-1133">Transmembrane helix</keyword>
<keyword evidence="8" id="KW-1185">Reference proteome</keyword>
<accession>A0A8T2IUI0</accession>
<evidence type="ECO:0000256" key="4">
    <source>
        <dbReference type="ARBA" id="ARBA00022989"/>
    </source>
</evidence>
<dbReference type="Pfam" id="PF04142">
    <property type="entry name" value="Nuc_sug_transp"/>
    <property type="match status" value="2"/>
</dbReference>
<organism evidence="7 8">
    <name type="scientific">Hymenochirus boettgeri</name>
    <name type="common">Congo dwarf clawed frog</name>
    <dbReference type="NCBI Taxonomy" id="247094"/>
    <lineage>
        <taxon>Eukaryota</taxon>
        <taxon>Metazoa</taxon>
        <taxon>Chordata</taxon>
        <taxon>Craniata</taxon>
        <taxon>Vertebrata</taxon>
        <taxon>Euteleostomi</taxon>
        <taxon>Amphibia</taxon>
        <taxon>Batrachia</taxon>
        <taxon>Anura</taxon>
        <taxon>Pipoidea</taxon>
        <taxon>Pipidae</taxon>
        <taxon>Pipinae</taxon>
        <taxon>Hymenochirus</taxon>
    </lineage>
</organism>
<proteinExistence type="predicted"/>